<organism evidence="6 7">
    <name type="scientific">Euzebya pacifica</name>
    <dbReference type="NCBI Taxonomy" id="1608957"/>
    <lineage>
        <taxon>Bacteria</taxon>
        <taxon>Bacillati</taxon>
        <taxon>Actinomycetota</taxon>
        <taxon>Nitriliruptoria</taxon>
        <taxon>Euzebyales</taxon>
    </lineage>
</organism>
<evidence type="ECO:0000313" key="7">
    <source>
        <dbReference type="Proteomes" id="UP000264006"/>
    </source>
</evidence>
<dbReference type="AlphaFoldDB" id="A0A346Y376"/>
<dbReference type="InterPro" id="IPR036922">
    <property type="entry name" value="Rieske_2Fe-2S_sf"/>
</dbReference>
<keyword evidence="1" id="KW-0001">2Fe-2S</keyword>
<dbReference type="InterPro" id="IPR017941">
    <property type="entry name" value="Rieske_2Fe-2S"/>
</dbReference>
<dbReference type="Pfam" id="PF00355">
    <property type="entry name" value="Rieske"/>
    <property type="match status" value="1"/>
</dbReference>
<keyword evidence="3" id="KW-0408">Iron</keyword>
<feature type="domain" description="Rieske" evidence="5">
    <location>
        <begin position="7"/>
        <end position="103"/>
    </location>
</feature>
<evidence type="ECO:0000256" key="1">
    <source>
        <dbReference type="ARBA" id="ARBA00022714"/>
    </source>
</evidence>
<dbReference type="EMBL" id="CP031165">
    <property type="protein sequence ID" value="AXV08923.1"/>
    <property type="molecule type" value="Genomic_DNA"/>
</dbReference>
<dbReference type="PANTHER" id="PTHR21496:SF23">
    <property type="entry name" value="3-PHENYLPROPIONATE_CINNAMIC ACID DIOXYGENASE FERREDOXIN SUBUNIT"/>
    <property type="match status" value="1"/>
</dbReference>
<protein>
    <submittedName>
        <fullName evidence="6">Ferredoxin, 2Fe-2S</fullName>
    </submittedName>
</protein>
<dbReference type="GO" id="GO:0004497">
    <property type="term" value="F:monooxygenase activity"/>
    <property type="evidence" value="ECO:0007669"/>
    <property type="project" value="UniProtKB-ARBA"/>
</dbReference>
<dbReference type="PANTHER" id="PTHR21496">
    <property type="entry name" value="FERREDOXIN-RELATED"/>
    <property type="match status" value="1"/>
</dbReference>
<sequence length="105" mass="11259">MTESNTHRVAGAASLAPGEVRLLELGGQRVCLARTDDDELFAVDDICSHEEESLSEGWLDGSCIECPAHNSVFDLRTGEALTLPATEPVRTYPVTTDGDDVLVTV</sequence>
<name>A0A346Y376_9ACTN</name>
<evidence type="ECO:0000256" key="4">
    <source>
        <dbReference type="ARBA" id="ARBA00023014"/>
    </source>
</evidence>
<keyword evidence="2" id="KW-0479">Metal-binding</keyword>
<evidence type="ECO:0000313" key="6">
    <source>
        <dbReference type="EMBL" id="AXV08923.1"/>
    </source>
</evidence>
<evidence type="ECO:0000256" key="2">
    <source>
        <dbReference type="ARBA" id="ARBA00022723"/>
    </source>
</evidence>
<dbReference type="CDD" id="cd03528">
    <property type="entry name" value="Rieske_RO_ferredoxin"/>
    <property type="match status" value="1"/>
</dbReference>
<keyword evidence="7" id="KW-1185">Reference proteome</keyword>
<gene>
    <name evidence="6" type="ORF">DVS28_a4257</name>
</gene>
<dbReference type="KEGG" id="euz:DVS28_a4257"/>
<dbReference type="RefSeq" id="WP_245973565.1">
    <property type="nucleotide sequence ID" value="NZ_CP031165.1"/>
</dbReference>
<keyword evidence="4" id="KW-0411">Iron-sulfur</keyword>
<dbReference type="GO" id="GO:0016705">
    <property type="term" value="F:oxidoreductase activity, acting on paired donors, with incorporation or reduction of molecular oxygen"/>
    <property type="evidence" value="ECO:0007669"/>
    <property type="project" value="UniProtKB-ARBA"/>
</dbReference>
<dbReference type="SUPFAM" id="SSF50022">
    <property type="entry name" value="ISP domain"/>
    <property type="match status" value="1"/>
</dbReference>
<dbReference type="GO" id="GO:0051537">
    <property type="term" value="F:2 iron, 2 sulfur cluster binding"/>
    <property type="evidence" value="ECO:0007669"/>
    <property type="project" value="UniProtKB-KW"/>
</dbReference>
<proteinExistence type="predicted"/>
<dbReference type="PROSITE" id="PS51296">
    <property type="entry name" value="RIESKE"/>
    <property type="match status" value="1"/>
</dbReference>
<dbReference type="Gene3D" id="2.102.10.10">
    <property type="entry name" value="Rieske [2Fe-2S] iron-sulphur domain"/>
    <property type="match status" value="1"/>
</dbReference>
<dbReference type="Proteomes" id="UP000264006">
    <property type="component" value="Chromosome"/>
</dbReference>
<accession>A0A346Y376</accession>
<evidence type="ECO:0000259" key="5">
    <source>
        <dbReference type="PROSITE" id="PS51296"/>
    </source>
</evidence>
<dbReference type="GO" id="GO:0046872">
    <property type="term" value="F:metal ion binding"/>
    <property type="evidence" value="ECO:0007669"/>
    <property type="project" value="UniProtKB-KW"/>
</dbReference>
<evidence type="ECO:0000256" key="3">
    <source>
        <dbReference type="ARBA" id="ARBA00023004"/>
    </source>
</evidence>
<reference evidence="6 7" key="1">
    <citation type="submission" date="2018-09" db="EMBL/GenBank/DDBJ databases">
        <title>Complete genome sequence of Euzebya sp. DY32-46 isolated from seawater of Pacific Ocean.</title>
        <authorList>
            <person name="Xu L."/>
            <person name="Wu Y.-H."/>
            <person name="Xu X.-W."/>
        </authorList>
    </citation>
    <scope>NUCLEOTIDE SEQUENCE [LARGE SCALE GENOMIC DNA]</scope>
    <source>
        <strain evidence="6 7">DY32-46</strain>
    </source>
</reference>